<keyword evidence="4" id="KW-1185">Reference proteome</keyword>
<feature type="chain" id="PRO_5003262714" description="SCP domain-containing protein" evidence="1">
    <location>
        <begin position="23"/>
        <end position="331"/>
    </location>
</feature>
<accession>F0ZS86</accession>
<protein>
    <recommendedName>
        <fullName evidence="2">SCP domain-containing protein</fullName>
    </recommendedName>
</protein>
<proteinExistence type="predicted"/>
<dbReference type="AlphaFoldDB" id="F0ZS86"/>
<reference evidence="4" key="1">
    <citation type="journal article" date="2011" name="Genome Biol.">
        <title>Comparative genomics of the social amoebae Dictyostelium discoideum and Dictyostelium purpureum.</title>
        <authorList>
            <consortium name="US DOE Joint Genome Institute (JGI-PGF)"/>
            <person name="Sucgang R."/>
            <person name="Kuo A."/>
            <person name="Tian X."/>
            <person name="Salerno W."/>
            <person name="Parikh A."/>
            <person name="Feasley C.L."/>
            <person name="Dalin E."/>
            <person name="Tu H."/>
            <person name="Huang E."/>
            <person name="Barry K."/>
            <person name="Lindquist E."/>
            <person name="Shapiro H."/>
            <person name="Bruce D."/>
            <person name="Schmutz J."/>
            <person name="Salamov A."/>
            <person name="Fey P."/>
            <person name="Gaudet P."/>
            <person name="Anjard C."/>
            <person name="Babu M.M."/>
            <person name="Basu S."/>
            <person name="Bushmanova Y."/>
            <person name="van der Wel H."/>
            <person name="Katoh-Kurasawa M."/>
            <person name="Dinh C."/>
            <person name="Coutinho P.M."/>
            <person name="Saito T."/>
            <person name="Elias M."/>
            <person name="Schaap P."/>
            <person name="Kay R.R."/>
            <person name="Henrissat B."/>
            <person name="Eichinger L."/>
            <person name="Rivero F."/>
            <person name="Putnam N.H."/>
            <person name="West C.M."/>
            <person name="Loomis W.F."/>
            <person name="Chisholm R.L."/>
            <person name="Shaulsky G."/>
            <person name="Strassmann J.E."/>
            <person name="Queller D.C."/>
            <person name="Kuspa A."/>
            <person name="Grigoriev I.V."/>
        </authorList>
    </citation>
    <scope>NUCLEOTIDE SEQUENCE [LARGE SCALE GENOMIC DNA]</scope>
    <source>
        <strain evidence="4">QSDP1</strain>
    </source>
</reference>
<dbReference type="PANTHER" id="PTHR31157">
    <property type="entry name" value="SCP DOMAIN-CONTAINING PROTEIN"/>
    <property type="match status" value="1"/>
</dbReference>
<evidence type="ECO:0000256" key="1">
    <source>
        <dbReference type="SAM" id="SignalP"/>
    </source>
</evidence>
<dbReference type="InParanoid" id="F0ZS86"/>
<dbReference type="GeneID" id="10504629"/>
<evidence type="ECO:0000313" key="4">
    <source>
        <dbReference type="Proteomes" id="UP000001064"/>
    </source>
</evidence>
<evidence type="ECO:0000313" key="3">
    <source>
        <dbReference type="EMBL" id="EGC33191.1"/>
    </source>
</evidence>
<dbReference type="InterPro" id="IPR014044">
    <property type="entry name" value="CAP_dom"/>
</dbReference>
<dbReference type="InterPro" id="IPR035940">
    <property type="entry name" value="CAP_sf"/>
</dbReference>
<dbReference type="OrthoDB" id="18777at2759"/>
<dbReference type="VEuPathDB" id="AmoebaDB:DICPUDRAFT_81016"/>
<dbReference type="Pfam" id="PF00188">
    <property type="entry name" value="CAP"/>
    <property type="match status" value="1"/>
</dbReference>
<dbReference type="CDD" id="cd05379">
    <property type="entry name" value="CAP_bacterial"/>
    <property type="match status" value="1"/>
</dbReference>
<dbReference type="PANTHER" id="PTHR31157:SF2">
    <property type="entry name" value="SCP DOMAIN-CONTAINING PROTEIN"/>
    <property type="match status" value="1"/>
</dbReference>
<evidence type="ECO:0000259" key="2">
    <source>
        <dbReference type="Pfam" id="PF00188"/>
    </source>
</evidence>
<dbReference type="EMBL" id="GL871153">
    <property type="protein sequence ID" value="EGC33191.1"/>
    <property type="molecule type" value="Genomic_DNA"/>
</dbReference>
<dbReference type="Gene3D" id="3.40.33.10">
    <property type="entry name" value="CAP"/>
    <property type="match status" value="1"/>
</dbReference>
<feature type="signal peptide" evidence="1">
    <location>
        <begin position="1"/>
        <end position="22"/>
    </location>
</feature>
<feature type="domain" description="SCP" evidence="2">
    <location>
        <begin position="76"/>
        <end position="194"/>
    </location>
</feature>
<dbReference type="RefSeq" id="XP_003290273.1">
    <property type="nucleotide sequence ID" value="XM_003290225.1"/>
</dbReference>
<sequence length="331" mass="37514">MKILYSLLVSFLIFNQFAHIDAYGETVNGYPSSNERETFVLLNMVRMFPQEFKKEYLLPQNRTGMDLIFSKYDATTPLRHDFSLTKVARAHSRDMAVNNCFQHNSCNNENIWDRFKEYEACGGAWGENISAGNNSPLGSMTAFLCDSKNGACVPDGDDNDGHRRNIMSKSYASVGSGYFYNQDSTYRHYYTQDFSSGVCEDTYSPIYSAFYTMVDAKTPRFIAAYSNSTVAFQSVSLVFNGASHTMDIHYGNNNNAILTKDNVEFEFCAPFYFEALDVNKNIVRYPDEGFLRLATNSSCESWSENEIYNASSKLTLSVTLIISLILSIFFI</sequence>
<name>F0ZS86_DICPU</name>
<organism evidence="3 4">
    <name type="scientific">Dictyostelium purpureum</name>
    <name type="common">Slime mold</name>
    <dbReference type="NCBI Taxonomy" id="5786"/>
    <lineage>
        <taxon>Eukaryota</taxon>
        <taxon>Amoebozoa</taxon>
        <taxon>Evosea</taxon>
        <taxon>Eumycetozoa</taxon>
        <taxon>Dictyostelia</taxon>
        <taxon>Dictyosteliales</taxon>
        <taxon>Dictyosteliaceae</taxon>
        <taxon>Dictyostelium</taxon>
    </lineage>
</organism>
<gene>
    <name evidence="3" type="ORF">DICPUDRAFT_81016</name>
</gene>
<dbReference type="KEGG" id="dpp:DICPUDRAFT_81016"/>
<dbReference type="SUPFAM" id="SSF55797">
    <property type="entry name" value="PR-1-like"/>
    <property type="match status" value="1"/>
</dbReference>
<dbReference type="Proteomes" id="UP000001064">
    <property type="component" value="Unassembled WGS sequence"/>
</dbReference>
<keyword evidence="1" id="KW-0732">Signal</keyword>